<accession>A0A6A6AQ95</accession>
<organism evidence="2 3">
    <name type="scientific">Dothidotthia symphoricarpi CBS 119687</name>
    <dbReference type="NCBI Taxonomy" id="1392245"/>
    <lineage>
        <taxon>Eukaryota</taxon>
        <taxon>Fungi</taxon>
        <taxon>Dikarya</taxon>
        <taxon>Ascomycota</taxon>
        <taxon>Pezizomycotina</taxon>
        <taxon>Dothideomycetes</taxon>
        <taxon>Pleosporomycetidae</taxon>
        <taxon>Pleosporales</taxon>
        <taxon>Dothidotthiaceae</taxon>
        <taxon>Dothidotthia</taxon>
    </lineage>
</organism>
<sequence length="418" mass="45099">MAANNEFSLIPRDNESTKDTSPSRPESQTGFETRHLDTTKPSDAQAARKDSHVSIPDHLVSSSSCTAGLNAMRQQSHRRPTDELKEAIESKGEAMRKKALEIAAGSEPESSMRSGKSVESLPWITPSFSPVGAASVSDGRAVVGSDDALSTAPLSDTAGLKGYADREKKAEANVFTMLRGRKIPESSPSSTDDEPATTVAIHGDEGLVYPDQSTITRKWPKPPKRAVIRDANGSAFHEHMNVEHPFVVPSDAAAHMAEPRQRQEVTKPGPEYALVASMPNSPVSEDAREREPPFGLRWVTSKVGSCMLQGLFCSSVGHGGRILGGLSSTSVVRCVWLDVRCGRWRRYSGVGRKEMVTDRGERETLTGRYQTAANMSGAVRCKLEYLREGYGASAPSGLIAPRACQYITSCSVTSCTST</sequence>
<reference evidence="2" key="1">
    <citation type="journal article" date="2020" name="Stud. Mycol.">
        <title>101 Dothideomycetes genomes: a test case for predicting lifestyles and emergence of pathogens.</title>
        <authorList>
            <person name="Haridas S."/>
            <person name="Albert R."/>
            <person name="Binder M."/>
            <person name="Bloem J."/>
            <person name="Labutti K."/>
            <person name="Salamov A."/>
            <person name="Andreopoulos B."/>
            <person name="Baker S."/>
            <person name="Barry K."/>
            <person name="Bills G."/>
            <person name="Bluhm B."/>
            <person name="Cannon C."/>
            <person name="Castanera R."/>
            <person name="Culley D."/>
            <person name="Daum C."/>
            <person name="Ezra D."/>
            <person name="Gonzalez J."/>
            <person name="Henrissat B."/>
            <person name="Kuo A."/>
            <person name="Liang C."/>
            <person name="Lipzen A."/>
            <person name="Lutzoni F."/>
            <person name="Magnuson J."/>
            <person name="Mondo S."/>
            <person name="Nolan M."/>
            <person name="Ohm R."/>
            <person name="Pangilinan J."/>
            <person name="Park H.-J."/>
            <person name="Ramirez L."/>
            <person name="Alfaro M."/>
            <person name="Sun H."/>
            <person name="Tritt A."/>
            <person name="Yoshinaga Y."/>
            <person name="Zwiers L.-H."/>
            <person name="Turgeon B."/>
            <person name="Goodwin S."/>
            <person name="Spatafora J."/>
            <person name="Crous P."/>
            <person name="Grigoriev I."/>
        </authorList>
    </citation>
    <scope>NUCLEOTIDE SEQUENCE</scope>
    <source>
        <strain evidence="2">CBS 119687</strain>
    </source>
</reference>
<dbReference type="GeneID" id="54412502"/>
<evidence type="ECO:0000256" key="1">
    <source>
        <dbReference type="SAM" id="MobiDB-lite"/>
    </source>
</evidence>
<feature type="compositionally biased region" description="Polar residues" evidence="1">
    <location>
        <begin position="19"/>
        <end position="31"/>
    </location>
</feature>
<feature type="region of interest" description="Disordered" evidence="1">
    <location>
        <begin position="1"/>
        <end position="121"/>
    </location>
</feature>
<gene>
    <name evidence="2" type="ORF">P153DRAFT_409503</name>
</gene>
<dbReference type="Proteomes" id="UP000799771">
    <property type="component" value="Unassembled WGS sequence"/>
</dbReference>
<protein>
    <submittedName>
        <fullName evidence="2">Uncharacterized protein</fullName>
    </submittedName>
</protein>
<proteinExistence type="predicted"/>
<dbReference type="RefSeq" id="XP_033528486.1">
    <property type="nucleotide sequence ID" value="XM_033672070.1"/>
</dbReference>
<evidence type="ECO:0000313" key="2">
    <source>
        <dbReference type="EMBL" id="KAF2134099.1"/>
    </source>
</evidence>
<name>A0A6A6AQ95_9PLEO</name>
<evidence type="ECO:0000313" key="3">
    <source>
        <dbReference type="Proteomes" id="UP000799771"/>
    </source>
</evidence>
<keyword evidence="3" id="KW-1185">Reference proteome</keyword>
<dbReference type="AlphaFoldDB" id="A0A6A6AQ95"/>
<dbReference type="EMBL" id="ML977498">
    <property type="protein sequence ID" value="KAF2134099.1"/>
    <property type="molecule type" value="Genomic_DNA"/>
</dbReference>
<feature type="compositionally biased region" description="Basic and acidic residues" evidence="1">
    <location>
        <begin position="32"/>
        <end position="52"/>
    </location>
</feature>
<feature type="compositionally biased region" description="Basic and acidic residues" evidence="1">
    <location>
        <begin position="79"/>
        <end position="100"/>
    </location>
</feature>